<evidence type="ECO:0000313" key="4">
    <source>
        <dbReference type="EMBL" id="EPD29451.1"/>
    </source>
</evidence>
<keyword evidence="2" id="KW-0472">Membrane</keyword>
<feature type="region of interest" description="Disordered" evidence="1">
    <location>
        <begin position="249"/>
        <end position="275"/>
    </location>
</feature>
<evidence type="ECO:0000256" key="1">
    <source>
        <dbReference type="SAM" id="MobiDB-lite"/>
    </source>
</evidence>
<keyword evidence="2" id="KW-1133">Transmembrane helix</keyword>
<keyword evidence="5" id="KW-1185">Reference proteome</keyword>
<dbReference type="InterPro" id="IPR022435">
    <property type="entry name" value="Surface-anchored_actinobac"/>
</dbReference>
<dbReference type="OrthoDB" id="4424311at2"/>
<comment type="caution">
    <text evidence="4">The sequence shown here is derived from an EMBL/GenBank/DDBJ whole genome shotgun (WGS) entry which is preliminary data.</text>
</comment>
<dbReference type="EMBL" id="AGWN01000003">
    <property type="protein sequence ID" value="EPD29451.1"/>
    <property type="molecule type" value="Genomic_DNA"/>
</dbReference>
<sequence length="313" mass="32884">MKTALSTLMGASLLAVSAMSSLPVMPSDSDVDPALTQTVTGNEKVASKGEKIEISAGHVDMGATLSDSFELMARDDTAPEPVWRHLDDVVFVIGEAGKLTVPDDPAYTFTKAEGQAWVIPQHEIEGVPWLGWNTQHPQLVEKAPGGVDLIFEGHEGPGVLTTFVEAGNFSGPQVIWDSTRGHGQLIHVEPSTHTHVSWVFTKPGEHLVRVTAQATIDGEIVSNTQTLRFAVGPNASVEAAHELTWSSQDIGGVAGSKNEGEAGEGVTSKSAEPSGNGLALSVGIGVGVAALIIAVGALLMRRMSRSRKEEALS</sequence>
<organism evidence="4 5">
    <name type="scientific">Gleimia europaea ACS-120-V-Col10b</name>
    <dbReference type="NCBI Taxonomy" id="883069"/>
    <lineage>
        <taxon>Bacteria</taxon>
        <taxon>Bacillati</taxon>
        <taxon>Actinomycetota</taxon>
        <taxon>Actinomycetes</taxon>
        <taxon>Actinomycetales</taxon>
        <taxon>Actinomycetaceae</taxon>
        <taxon>Gleimia</taxon>
    </lineage>
</organism>
<feature type="signal peptide" evidence="3">
    <location>
        <begin position="1"/>
        <end position="26"/>
    </location>
</feature>
<keyword evidence="2" id="KW-0812">Transmembrane</keyword>
<feature type="chain" id="PRO_5040795442" evidence="3">
    <location>
        <begin position="27"/>
        <end position="313"/>
    </location>
</feature>
<dbReference type="NCBIfam" id="NF038134">
    <property type="entry name" value="choice_anch_M"/>
    <property type="match status" value="1"/>
</dbReference>
<gene>
    <name evidence="4" type="ORF">HMPREF9238_01588</name>
</gene>
<proteinExistence type="predicted"/>
<name>A0A9W5RCU6_9ACTO</name>
<dbReference type="NCBIfam" id="TIGR03769">
    <property type="entry name" value="P_ac_wall_RPT"/>
    <property type="match status" value="1"/>
</dbReference>
<keyword evidence="3" id="KW-0732">Signal</keyword>
<dbReference type="RefSeq" id="WP_016444912.1">
    <property type="nucleotide sequence ID" value="NZ_KE150267.1"/>
</dbReference>
<evidence type="ECO:0000256" key="3">
    <source>
        <dbReference type="SAM" id="SignalP"/>
    </source>
</evidence>
<feature type="transmembrane region" description="Helical" evidence="2">
    <location>
        <begin position="278"/>
        <end position="299"/>
    </location>
</feature>
<dbReference type="Proteomes" id="UP000014387">
    <property type="component" value="Unassembled WGS sequence"/>
</dbReference>
<protein>
    <submittedName>
        <fullName evidence="4">Surface-anchored protein domain</fullName>
    </submittedName>
</protein>
<accession>A0A9W5RCU6</accession>
<dbReference type="AlphaFoldDB" id="A0A9W5RCU6"/>
<evidence type="ECO:0000313" key="5">
    <source>
        <dbReference type="Proteomes" id="UP000014387"/>
    </source>
</evidence>
<evidence type="ECO:0000256" key="2">
    <source>
        <dbReference type="SAM" id="Phobius"/>
    </source>
</evidence>
<reference evidence="4 5" key="1">
    <citation type="submission" date="2013-05" db="EMBL/GenBank/DDBJ databases">
        <title>The Genome Sequence of Actinomyces europaeus ACS-120-V-COL10B.</title>
        <authorList>
            <consortium name="The Broad Institute Genomics Platform"/>
            <person name="Earl A."/>
            <person name="Ward D."/>
            <person name="Feldgarden M."/>
            <person name="Gevers D."/>
            <person name="Saerens B."/>
            <person name="Vaneechoutte M."/>
            <person name="Walker B."/>
            <person name="Young S."/>
            <person name="Zeng Q."/>
            <person name="Gargeya S."/>
            <person name="Fitzgerald M."/>
            <person name="Haas B."/>
            <person name="Abouelleil A."/>
            <person name="Allen A.W."/>
            <person name="Alvarado L."/>
            <person name="Arachchi H.M."/>
            <person name="Berlin A.M."/>
            <person name="Chapman S.B."/>
            <person name="Gainer-Dewar J."/>
            <person name="Goldberg J."/>
            <person name="Griggs A."/>
            <person name="Gujja S."/>
            <person name="Hansen M."/>
            <person name="Howarth C."/>
            <person name="Imamovic A."/>
            <person name="Ireland A."/>
            <person name="Larimer J."/>
            <person name="McCowan C."/>
            <person name="Murphy C."/>
            <person name="Pearson M."/>
            <person name="Poon T.W."/>
            <person name="Priest M."/>
            <person name="Roberts A."/>
            <person name="Saif S."/>
            <person name="Shea T."/>
            <person name="Sisk P."/>
            <person name="Sykes S."/>
            <person name="Wortman J."/>
            <person name="Nusbaum C."/>
            <person name="Birren B."/>
        </authorList>
    </citation>
    <scope>NUCLEOTIDE SEQUENCE [LARGE SCALE GENOMIC DNA]</scope>
    <source>
        <strain evidence="4 5">ACS-120-V-Col10b</strain>
    </source>
</reference>